<sequence length="288" mass="30421">MATLTKTSLREALHQKGVSVPPGSPKETLVRLYREHFPASDSARDSLLDFSSDEEAETKASTLLVSSGCPAGLDDGRPLAPRSNGAQLVALVSVVGILDARVASVGNTTRSVYEKRLQRYLDSSGTPKPVASHEGNNNTAEFSATEEEPENDEDDYEGTPLQDVPPPRLGLGASGSGSYLGYGSTYGGVFGTSDAFESPLTSRTSTSFTGASPPLQMSLRNRPGAAARQEESRSANHVGAKAGQQQRKGMSLLLKVALAVAFVGINVLIYANLEYFKSDTPVPSVVTK</sequence>
<keyword evidence="2" id="KW-1185">Reference proteome</keyword>
<gene>
    <name evidence="1" type="ORF">HPB50_009328</name>
</gene>
<accession>A0ACB7RZF9</accession>
<protein>
    <submittedName>
        <fullName evidence="1">Uncharacterized protein</fullName>
    </submittedName>
</protein>
<comment type="caution">
    <text evidence="1">The sequence shown here is derived from an EMBL/GenBank/DDBJ whole genome shotgun (WGS) entry which is preliminary data.</text>
</comment>
<dbReference type="EMBL" id="CM023486">
    <property type="protein sequence ID" value="KAH6927848.1"/>
    <property type="molecule type" value="Genomic_DNA"/>
</dbReference>
<proteinExistence type="predicted"/>
<name>A0ACB7RZF9_HYAAI</name>
<evidence type="ECO:0000313" key="2">
    <source>
        <dbReference type="Proteomes" id="UP000821845"/>
    </source>
</evidence>
<dbReference type="Proteomes" id="UP000821845">
    <property type="component" value="Chromosome 6"/>
</dbReference>
<organism evidence="1 2">
    <name type="scientific">Hyalomma asiaticum</name>
    <name type="common">Tick</name>
    <dbReference type="NCBI Taxonomy" id="266040"/>
    <lineage>
        <taxon>Eukaryota</taxon>
        <taxon>Metazoa</taxon>
        <taxon>Ecdysozoa</taxon>
        <taxon>Arthropoda</taxon>
        <taxon>Chelicerata</taxon>
        <taxon>Arachnida</taxon>
        <taxon>Acari</taxon>
        <taxon>Parasitiformes</taxon>
        <taxon>Ixodida</taxon>
        <taxon>Ixodoidea</taxon>
        <taxon>Ixodidae</taxon>
        <taxon>Hyalomminae</taxon>
        <taxon>Hyalomma</taxon>
    </lineage>
</organism>
<reference evidence="1" key="1">
    <citation type="submission" date="2020-05" db="EMBL/GenBank/DDBJ databases">
        <title>Large-scale comparative analyses of tick genomes elucidate their genetic diversity and vector capacities.</title>
        <authorList>
            <person name="Jia N."/>
            <person name="Wang J."/>
            <person name="Shi W."/>
            <person name="Du L."/>
            <person name="Sun Y."/>
            <person name="Zhan W."/>
            <person name="Jiang J."/>
            <person name="Wang Q."/>
            <person name="Zhang B."/>
            <person name="Ji P."/>
            <person name="Sakyi L.B."/>
            <person name="Cui X."/>
            <person name="Yuan T."/>
            <person name="Jiang B."/>
            <person name="Yang W."/>
            <person name="Lam T.T.-Y."/>
            <person name="Chang Q."/>
            <person name="Ding S."/>
            <person name="Wang X."/>
            <person name="Zhu J."/>
            <person name="Ruan X."/>
            <person name="Zhao L."/>
            <person name="Wei J."/>
            <person name="Que T."/>
            <person name="Du C."/>
            <person name="Cheng J."/>
            <person name="Dai P."/>
            <person name="Han X."/>
            <person name="Huang E."/>
            <person name="Gao Y."/>
            <person name="Liu J."/>
            <person name="Shao H."/>
            <person name="Ye R."/>
            <person name="Li L."/>
            <person name="Wei W."/>
            <person name="Wang X."/>
            <person name="Wang C."/>
            <person name="Yang T."/>
            <person name="Huo Q."/>
            <person name="Li W."/>
            <person name="Guo W."/>
            <person name="Chen H."/>
            <person name="Zhou L."/>
            <person name="Ni X."/>
            <person name="Tian J."/>
            <person name="Zhou Y."/>
            <person name="Sheng Y."/>
            <person name="Liu T."/>
            <person name="Pan Y."/>
            <person name="Xia L."/>
            <person name="Li J."/>
            <person name="Zhao F."/>
            <person name="Cao W."/>
        </authorList>
    </citation>
    <scope>NUCLEOTIDE SEQUENCE</scope>
    <source>
        <strain evidence="1">Hyas-2018</strain>
    </source>
</reference>
<evidence type="ECO:0000313" key="1">
    <source>
        <dbReference type="EMBL" id="KAH6927848.1"/>
    </source>
</evidence>